<keyword evidence="4" id="KW-1185">Reference proteome</keyword>
<feature type="region of interest" description="Disordered" evidence="1">
    <location>
        <begin position="126"/>
        <end position="173"/>
    </location>
</feature>
<dbReference type="AlphaFoldDB" id="A0A9Q0RM57"/>
<feature type="chain" id="PRO_5040363933" evidence="2">
    <location>
        <begin position="18"/>
        <end position="384"/>
    </location>
</feature>
<feature type="compositionally biased region" description="Basic and acidic residues" evidence="1">
    <location>
        <begin position="91"/>
        <end position="104"/>
    </location>
</feature>
<gene>
    <name evidence="3" type="ORF">RDWZM_006860</name>
</gene>
<dbReference type="EMBL" id="JAPWDV010000002">
    <property type="protein sequence ID" value="KAJ6221048.1"/>
    <property type="molecule type" value="Genomic_DNA"/>
</dbReference>
<feature type="compositionally biased region" description="Low complexity" evidence="1">
    <location>
        <begin position="126"/>
        <end position="159"/>
    </location>
</feature>
<proteinExistence type="predicted"/>
<feature type="region of interest" description="Disordered" evidence="1">
    <location>
        <begin position="337"/>
        <end position="384"/>
    </location>
</feature>
<accession>A0A9Q0RM57</accession>
<evidence type="ECO:0000313" key="3">
    <source>
        <dbReference type="EMBL" id="KAJ6221048.1"/>
    </source>
</evidence>
<feature type="region of interest" description="Disordered" evidence="1">
    <location>
        <begin position="37"/>
        <end position="67"/>
    </location>
</feature>
<name>A0A9Q0RM57_BLOTA</name>
<keyword evidence="2" id="KW-0732">Signal</keyword>
<feature type="compositionally biased region" description="Acidic residues" evidence="1">
    <location>
        <begin position="43"/>
        <end position="64"/>
    </location>
</feature>
<evidence type="ECO:0000313" key="4">
    <source>
        <dbReference type="Proteomes" id="UP001142055"/>
    </source>
</evidence>
<feature type="compositionally biased region" description="Basic residues" evidence="1">
    <location>
        <begin position="358"/>
        <end position="374"/>
    </location>
</feature>
<feature type="region of interest" description="Disordered" evidence="1">
    <location>
        <begin position="83"/>
        <end position="109"/>
    </location>
</feature>
<evidence type="ECO:0000256" key="1">
    <source>
        <dbReference type="SAM" id="MobiDB-lite"/>
    </source>
</evidence>
<protein>
    <submittedName>
        <fullName evidence="3">Uncharacterized protein</fullName>
    </submittedName>
</protein>
<comment type="caution">
    <text evidence="3">The sequence shown here is derived from an EMBL/GenBank/DDBJ whole genome shotgun (WGS) entry which is preliminary data.</text>
</comment>
<organism evidence="3 4">
    <name type="scientific">Blomia tropicalis</name>
    <name type="common">Mite</name>
    <dbReference type="NCBI Taxonomy" id="40697"/>
    <lineage>
        <taxon>Eukaryota</taxon>
        <taxon>Metazoa</taxon>
        <taxon>Ecdysozoa</taxon>
        <taxon>Arthropoda</taxon>
        <taxon>Chelicerata</taxon>
        <taxon>Arachnida</taxon>
        <taxon>Acari</taxon>
        <taxon>Acariformes</taxon>
        <taxon>Sarcoptiformes</taxon>
        <taxon>Astigmata</taxon>
        <taxon>Glycyphagoidea</taxon>
        <taxon>Echimyopodidae</taxon>
        <taxon>Blomia</taxon>
    </lineage>
</organism>
<feature type="compositionally biased region" description="Basic and acidic residues" evidence="1">
    <location>
        <begin position="375"/>
        <end position="384"/>
    </location>
</feature>
<reference evidence="3" key="1">
    <citation type="submission" date="2022-12" db="EMBL/GenBank/DDBJ databases">
        <title>Genome assemblies of Blomia tropicalis.</title>
        <authorList>
            <person name="Cui Y."/>
        </authorList>
    </citation>
    <scope>NUCLEOTIDE SEQUENCE</scope>
    <source>
        <tissue evidence="3">Adult mites</tissue>
    </source>
</reference>
<dbReference type="Proteomes" id="UP001142055">
    <property type="component" value="Chromosome 2"/>
</dbReference>
<sequence>MLLFAIFVGIPVLMCLTKRFNICDCLTESRKRKNKYSYKSESEVESISDDETDDLMNDDDSLDESLDKKGNITRRNLVKRLKRLKRQSNVGEHRRNDRKRREQAAEIVGSSDTIPLSSLETNEMIPSTPMATTTSTILPTTTPIEPTSTTIPMTTTTPTASNHLQSDGKMINDNNQSSSDYAYIVYRPDSNYVAVSRSLKNLIPSNTTVIYKVDETSNHAEAGSIINNMKQTFDGFDGKIGSIPLSSDLILNDGSPSALSRRSLRSNYFVLNSNLLLKQNGIDTKINNDINQTKTKETVFVYSTKTKLPNRSLSIVEKQQQQQQQQSIRHLKTMVEPRLQPNELGSSPSFEDNERSKKTNRRKMEKNNKKKKRKKDYDRKKRKR</sequence>
<feature type="signal peptide" evidence="2">
    <location>
        <begin position="1"/>
        <end position="17"/>
    </location>
</feature>
<evidence type="ECO:0000256" key="2">
    <source>
        <dbReference type="SAM" id="SignalP"/>
    </source>
</evidence>